<dbReference type="InterPro" id="IPR018490">
    <property type="entry name" value="cNMP-bd_dom_sf"/>
</dbReference>
<evidence type="ECO:0000256" key="2">
    <source>
        <dbReference type="PROSITE-ProRule" id="PRU00703"/>
    </source>
</evidence>
<dbReference type="PROSITE" id="PS51371">
    <property type="entry name" value="CBS"/>
    <property type="match status" value="2"/>
</dbReference>
<dbReference type="SMART" id="SM00116">
    <property type="entry name" value="CBS"/>
    <property type="match status" value="2"/>
</dbReference>
<dbReference type="Pfam" id="PF00027">
    <property type="entry name" value="cNMP_binding"/>
    <property type="match status" value="1"/>
</dbReference>
<dbReference type="InterPro" id="IPR018821">
    <property type="entry name" value="DUF294_put_nucleoTrafse_sb-bd"/>
</dbReference>
<sequence length="608" mass="70018">MITLLENLKSYLPFTILNKHEFDRIESYAQIAYYPNETVLIDQDNIPQNLFIIIKGMVEVLDENDEQIDIYQTHDIFGGIEIIEDQPSSYSYIVTEELICFEISKALFLELCESNKAFKHYFFSSIVERIEMLKEKKEYASMSDLMIARLDASILHQGVVVDPNMPIVEALQRMDEEGASALLVQNDQGYGIVTDADFRNYILQKEEKSLETISQIQTYPAISIENGELLFNVLLVMTEHSIKHLPVLDEESNVAGVLELVDLLSFFSNQSHLITVQMERAKDLESVIDAAKRLDVMIGALHAKGVKSRYIAKLVSEINKKMYTKLFEMIIPRSWHDKCTLVLLGSEGRGSQILRTDQDNALIFEEGFMPKDAPSVTQRFIETLDEIGFPRCEGDIMMINPKWCKSIDMYKEDIYRWVEEPNYEHFMDMAIFFDSTPVAGKRELHTELVDYLFSKVEQMPSILMHFARAIETFESPLGLFSQFIHDKEHKHEIDIKKGALFALIHGVRSLSLEHKIRATNTTVRIKELNNSGFLSKEDATEMMEALEIFNTLRLHSQLQQLSKGEKMTNYISVTHIGKLERDLLKDAIKTVNKFKKMVSYHFHLSMVG</sequence>
<dbReference type="SUPFAM" id="SSF51206">
    <property type="entry name" value="cAMP-binding domain-like"/>
    <property type="match status" value="1"/>
</dbReference>
<dbReference type="InterPro" id="IPR005105">
    <property type="entry name" value="GlnD_Uridyltrans_N"/>
</dbReference>
<dbReference type="Pfam" id="PF00571">
    <property type="entry name" value="CBS"/>
    <property type="match status" value="2"/>
</dbReference>
<dbReference type="SUPFAM" id="SSF54631">
    <property type="entry name" value="CBS-domain pair"/>
    <property type="match status" value="1"/>
</dbReference>
<dbReference type="PANTHER" id="PTHR43080:SF2">
    <property type="entry name" value="CBS DOMAIN-CONTAINING PROTEIN"/>
    <property type="match status" value="1"/>
</dbReference>
<dbReference type="InterPro" id="IPR000644">
    <property type="entry name" value="CBS_dom"/>
</dbReference>
<proteinExistence type="predicted"/>
<dbReference type="CDD" id="cd05401">
    <property type="entry name" value="NT_GlnE_GlnD_like"/>
    <property type="match status" value="1"/>
</dbReference>
<evidence type="ECO:0000256" key="1">
    <source>
        <dbReference type="ARBA" id="ARBA00023122"/>
    </source>
</evidence>
<dbReference type="PROSITE" id="PS50042">
    <property type="entry name" value="CNMP_BINDING_3"/>
    <property type="match status" value="1"/>
</dbReference>
<evidence type="ECO:0000313" key="6">
    <source>
        <dbReference type="Proteomes" id="UP001169066"/>
    </source>
</evidence>
<dbReference type="EMBL" id="JAQIBC010000001">
    <property type="protein sequence ID" value="MDM5262732.1"/>
    <property type="molecule type" value="Genomic_DNA"/>
</dbReference>
<keyword evidence="1 2" id="KW-0129">CBS domain</keyword>
<dbReference type="Pfam" id="PF10335">
    <property type="entry name" value="DUF294_C"/>
    <property type="match status" value="1"/>
</dbReference>
<feature type="domain" description="CBS" evidence="4">
    <location>
        <begin position="154"/>
        <end position="209"/>
    </location>
</feature>
<dbReference type="Pfam" id="PF03445">
    <property type="entry name" value="DUF294"/>
    <property type="match status" value="1"/>
</dbReference>
<evidence type="ECO:0000259" key="3">
    <source>
        <dbReference type="PROSITE" id="PS50042"/>
    </source>
</evidence>
<reference evidence="5" key="1">
    <citation type="submission" date="2023-01" db="EMBL/GenBank/DDBJ databases">
        <title>Sulfurovum sp. XTW-4 genome assembly.</title>
        <authorList>
            <person name="Wang J."/>
        </authorList>
    </citation>
    <scope>NUCLEOTIDE SEQUENCE</scope>
    <source>
        <strain evidence="5">XTW-4</strain>
    </source>
</reference>
<dbReference type="RefSeq" id="WP_289400941.1">
    <property type="nucleotide sequence ID" value="NZ_JAQIBC010000001.1"/>
</dbReference>
<dbReference type="Gene3D" id="2.60.120.10">
    <property type="entry name" value="Jelly Rolls"/>
    <property type="match status" value="1"/>
</dbReference>
<dbReference type="InterPro" id="IPR014710">
    <property type="entry name" value="RmlC-like_jellyroll"/>
</dbReference>
<dbReference type="InterPro" id="IPR046342">
    <property type="entry name" value="CBS_dom_sf"/>
</dbReference>
<dbReference type="InterPro" id="IPR000595">
    <property type="entry name" value="cNMP-bd_dom"/>
</dbReference>
<evidence type="ECO:0000259" key="4">
    <source>
        <dbReference type="PROSITE" id="PS51371"/>
    </source>
</evidence>
<dbReference type="PANTHER" id="PTHR43080">
    <property type="entry name" value="CBS DOMAIN-CONTAINING PROTEIN CBSX3, MITOCHONDRIAL"/>
    <property type="match status" value="1"/>
</dbReference>
<protein>
    <submittedName>
        <fullName evidence="5">DUF294 nucleotidyltransferase-like domain-containing protein</fullName>
    </submittedName>
</protein>
<comment type="caution">
    <text evidence="5">The sequence shown here is derived from an EMBL/GenBank/DDBJ whole genome shotgun (WGS) entry which is preliminary data.</text>
</comment>
<dbReference type="CDD" id="cd00038">
    <property type="entry name" value="CAP_ED"/>
    <property type="match status" value="1"/>
</dbReference>
<name>A0ABT7QPM4_9BACT</name>
<dbReference type="Gene3D" id="3.10.580.10">
    <property type="entry name" value="CBS-domain"/>
    <property type="match status" value="1"/>
</dbReference>
<accession>A0ABT7QPM4</accession>
<dbReference type="Proteomes" id="UP001169066">
    <property type="component" value="Unassembled WGS sequence"/>
</dbReference>
<dbReference type="SMART" id="SM00100">
    <property type="entry name" value="cNMP"/>
    <property type="match status" value="1"/>
</dbReference>
<keyword evidence="6" id="KW-1185">Reference proteome</keyword>
<feature type="domain" description="Cyclic nucleotide-binding" evidence="3">
    <location>
        <begin position="13"/>
        <end position="129"/>
    </location>
</feature>
<gene>
    <name evidence="5" type="ORF">PF327_00760</name>
</gene>
<feature type="domain" description="CBS" evidence="4">
    <location>
        <begin position="216"/>
        <end position="274"/>
    </location>
</feature>
<organism evidence="5 6">
    <name type="scientific">Sulfurovum xiamenensis</name>
    <dbReference type="NCBI Taxonomy" id="3019066"/>
    <lineage>
        <taxon>Bacteria</taxon>
        <taxon>Pseudomonadati</taxon>
        <taxon>Campylobacterota</taxon>
        <taxon>Epsilonproteobacteria</taxon>
        <taxon>Campylobacterales</taxon>
        <taxon>Sulfurovaceae</taxon>
        <taxon>Sulfurovum</taxon>
    </lineage>
</organism>
<evidence type="ECO:0000313" key="5">
    <source>
        <dbReference type="EMBL" id="MDM5262732.1"/>
    </source>
</evidence>
<dbReference type="InterPro" id="IPR051257">
    <property type="entry name" value="Diverse_CBS-Domain"/>
</dbReference>